<feature type="compositionally biased region" description="Basic and acidic residues" evidence="1">
    <location>
        <begin position="22"/>
        <end position="37"/>
    </location>
</feature>
<evidence type="ECO:0000313" key="2">
    <source>
        <dbReference type="EMBL" id="GFS33310.1"/>
    </source>
</evidence>
<evidence type="ECO:0000256" key="1">
    <source>
        <dbReference type="SAM" id="MobiDB-lite"/>
    </source>
</evidence>
<comment type="caution">
    <text evidence="2">The sequence shown here is derived from an EMBL/GenBank/DDBJ whole genome shotgun (WGS) entry which is preliminary data.</text>
</comment>
<reference evidence="3" key="1">
    <citation type="submission" date="2019-07" db="EMBL/GenBank/DDBJ databases">
        <title>De Novo Assembly of kiwifruit Actinidia rufa.</title>
        <authorList>
            <person name="Sugita-Konishi S."/>
            <person name="Sato K."/>
            <person name="Mori E."/>
            <person name="Abe Y."/>
            <person name="Kisaki G."/>
            <person name="Hamano K."/>
            <person name="Suezawa K."/>
            <person name="Otani M."/>
            <person name="Fukuda T."/>
            <person name="Manabe T."/>
            <person name="Gomi K."/>
            <person name="Tabuchi M."/>
            <person name="Akimitsu K."/>
            <person name="Kataoka I."/>
        </authorList>
    </citation>
    <scope>NUCLEOTIDE SEQUENCE [LARGE SCALE GENOMIC DNA]</scope>
    <source>
        <strain evidence="3">cv. Fuchu</strain>
    </source>
</reference>
<sequence length="166" mass="18445">MPPRQARGCARPLLRAHGAGRARGDHEEGDGENHQESVIEEGANTPRGNVECARGAPTVAFGGVEFMQGMFIAIEQVVRNTVQAMQVPVRTVDKRATTTMKAFLQLRLLTFWGESDPLGESDPFLVEDWLKQVTRALDTILVTEEDLRVLFSSYQYKGKLFNSGRP</sequence>
<dbReference type="AlphaFoldDB" id="A0A7J0DFX9"/>
<organism evidence="2 3">
    <name type="scientific">Actinidia rufa</name>
    <dbReference type="NCBI Taxonomy" id="165716"/>
    <lineage>
        <taxon>Eukaryota</taxon>
        <taxon>Viridiplantae</taxon>
        <taxon>Streptophyta</taxon>
        <taxon>Embryophyta</taxon>
        <taxon>Tracheophyta</taxon>
        <taxon>Spermatophyta</taxon>
        <taxon>Magnoliopsida</taxon>
        <taxon>eudicotyledons</taxon>
        <taxon>Gunneridae</taxon>
        <taxon>Pentapetalae</taxon>
        <taxon>asterids</taxon>
        <taxon>Ericales</taxon>
        <taxon>Actinidiaceae</taxon>
        <taxon>Actinidia</taxon>
    </lineage>
</organism>
<accession>A0A7J0DFX9</accession>
<proteinExistence type="predicted"/>
<protein>
    <submittedName>
        <fullName evidence="2">Uncharacterized protein</fullName>
    </submittedName>
</protein>
<evidence type="ECO:0000313" key="3">
    <source>
        <dbReference type="Proteomes" id="UP000585474"/>
    </source>
</evidence>
<gene>
    <name evidence="2" type="ORF">Acr_00g0027730</name>
</gene>
<dbReference type="Proteomes" id="UP000585474">
    <property type="component" value="Unassembled WGS sequence"/>
</dbReference>
<name>A0A7J0DFX9_9ERIC</name>
<feature type="region of interest" description="Disordered" evidence="1">
    <location>
        <begin position="1"/>
        <end position="47"/>
    </location>
</feature>
<keyword evidence="3" id="KW-1185">Reference proteome</keyword>
<dbReference type="OrthoDB" id="10440201at2759"/>
<dbReference type="EMBL" id="BJWL01000184">
    <property type="protein sequence ID" value="GFS33310.1"/>
    <property type="molecule type" value="Genomic_DNA"/>
</dbReference>